<dbReference type="Proteomes" id="UP000475862">
    <property type="component" value="Unassembled WGS sequence"/>
</dbReference>
<gene>
    <name evidence="1" type="ORF">AGLY_005419</name>
</gene>
<sequence length="182" mass="21824">MAKAKINKNIKILNAKLQIFYKIGSLEEQKEYLLVLSLKINLFHTKQLIKSIVQLTRYYYIILETVNCNDVITLLYKQYNLFEMYVIVYTKCHVTIDRLDLVSYTIIMNKNLSSVLLFHEQFLYTKHTLIINNIYKFWYSSIKEFVQEWFRVVKVIYFNKSDDVIGCFMRTLHQPLAAIFFS</sequence>
<reference evidence="1 2" key="1">
    <citation type="submission" date="2019-08" db="EMBL/GenBank/DDBJ databases">
        <title>The genome of the soybean aphid Biotype 1, its phylome, world population structure and adaptation to the North American continent.</title>
        <authorList>
            <person name="Giordano R."/>
            <person name="Donthu R.K."/>
            <person name="Hernandez A.G."/>
            <person name="Wright C.L."/>
            <person name="Zimin A.V."/>
        </authorList>
    </citation>
    <scope>NUCLEOTIDE SEQUENCE [LARGE SCALE GENOMIC DNA]</scope>
    <source>
        <tissue evidence="1">Whole aphids</tissue>
    </source>
</reference>
<dbReference type="AlphaFoldDB" id="A0A6G0TUV4"/>
<dbReference type="EMBL" id="VYZN01000015">
    <property type="protein sequence ID" value="KAE9538837.1"/>
    <property type="molecule type" value="Genomic_DNA"/>
</dbReference>
<keyword evidence="2" id="KW-1185">Reference proteome</keyword>
<evidence type="ECO:0000313" key="2">
    <source>
        <dbReference type="Proteomes" id="UP000475862"/>
    </source>
</evidence>
<evidence type="ECO:0000313" key="1">
    <source>
        <dbReference type="EMBL" id="KAE9538837.1"/>
    </source>
</evidence>
<proteinExistence type="predicted"/>
<name>A0A6G0TUV4_APHGL</name>
<protein>
    <submittedName>
        <fullName evidence="1">Uncharacterized protein</fullName>
    </submittedName>
</protein>
<organism evidence="1 2">
    <name type="scientific">Aphis glycines</name>
    <name type="common">Soybean aphid</name>
    <dbReference type="NCBI Taxonomy" id="307491"/>
    <lineage>
        <taxon>Eukaryota</taxon>
        <taxon>Metazoa</taxon>
        <taxon>Ecdysozoa</taxon>
        <taxon>Arthropoda</taxon>
        <taxon>Hexapoda</taxon>
        <taxon>Insecta</taxon>
        <taxon>Pterygota</taxon>
        <taxon>Neoptera</taxon>
        <taxon>Paraneoptera</taxon>
        <taxon>Hemiptera</taxon>
        <taxon>Sternorrhyncha</taxon>
        <taxon>Aphidomorpha</taxon>
        <taxon>Aphidoidea</taxon>
        <taxon>Aphididae</taxon>
        <taxon>Aphidini</taxon>
        <taxon>Aphis</taxon>
        <taxon>Aphis</taxon>
    </lineage>
</organism>
<accession>A0A6G0TUV4</accession>
<comment type="caution">
    <text evidence="1">The sequence shown here is derived from an EMBL/GenBank/DDBJ whole genome shotgun (WGS) entry which is preliminary data.</text>
</comment>